<dbReference type="RefSeq" id="WP_125576383.1">
    <property type="nucleotide sequence ID" value="NZ_JBHTOF010000022.1"/>
</dbReference>
<evidence type="ECO:0000313" key="2">
    <source>
        <dbReference type="Proteomes" id="UP001597244"/>
    </source>
</evidence>
<accession>A0ABW4DPJ7</accession>
<dbReference type="Proteomes" id="UP001597244">
    <property type="component" value="Unassembled WGS sequence"/>
</dbReference>
<evidence type="ECO:0008006" key="3">
    <source>
        <dbReference type="Google" id="ProtNLM"/>
    </source>
</evidence>
<evidence type="ECO:0000313" key="1">
    <source>
        <dbReference type="EMBL" id="MFD1465011.1"/>
    </source>
</evidence>
<organism evidence="1 2">
    <name type="scientific">Lapidilactobacillus mulanensis</name>
    <dbReference type="NCBI Taxonomy" id="2485999"/>
    <lineage>
        <taxon>Bacteria</taxon>
        <taxon>Bacillati</taxon>
        <taxon>Bacillota</taxon>
        <taxon>Bacilli</taxon>
        <taxon>Lactobacillales</taxon>
        <taxon>Lactobacillaceae</taxon>
        <taxon>Lapidilactobacillus</taxon>
    </lineage>
</organism>
<proteinExistence type="predicted"/>
<name>A0ABW4DPJ7_9LACO</name>
<reference evidence="2" key="1">
    <citation type="journal article" date="2019" name="Int. J. Syst. Evol. Microbiol.">
        <title>The Global Catalogue of Microorganisms (GCM) 10K type strain sequencing project: providing services to taxonomists for standard genome sequencing and annotation.</title>
        <authorList>
            <consortium name="The Broad Institute Genomics Platform"/>
            <consortium name="The Broad Institute Genome Sequencing Center for Infectious Disease"/>
            <person name="Wu L."/>
            <person name="Ma J."/>
        </authorList>
    </citation>
    <scope>NUCLEOTIDE SEQUENCE [LARGE SCALE GENOMIC DNA]</scope>
    <source>
        <strain evidence="2">CCM 8951</strain>
    </source>
</reference>
<comment type="caution">
    <text evidence="1">The sequence shown here is derived from an EMBL/GenBank/DDBJ whole genome shotgun (WGS) entry which is preliminary data.</text>
</comment>
<dbReference type="EMBL" id="JBHTOF010000022">
    <property type="protein sequence ID" value="MFD1465011.1"/>
    <property type="molecule type" value="Genomic_DNA"/>
</dbReference>
<keyword evidence="2" id="KW-1185">Reference proteome</keyword>
<protein>
    <recommendedName>
        <fullName evidence="3">Peptidylprolyl isomerase</fullName>
    </recommendedName>
</protein>
<gene>
    <name evidence="1" type="ORF">ACFQ4L_02755</name>
</gene>
<sequence>MNRVIKGLMLIVALVIATLIGTEIGSSQSKQIKVTEGSKLTAQYNLLQKRYSQLNTKYQKMISTGEDQTDVSKATKFFEEVFNYDNNTSRSHFNKALSFGSRQAVSVFQVDGDALQQAMGALSSRLAGVQYYREIGSDDILAIVTNDFTYRDQATKQTLIYDVTLDQSGKIQKLIVRNLND</sequence>